<dbReference type="EMBL" id="FZOF01000021">
    <property type="protein sequence ID" value="SNT34122.1"/>
    <property type="molecule type" value="Genomic_DNA"/>
</dbReference>
<reference evidence="2 3" key="1">
    <citation type="submission" date="2017-06" db="EMBL/GenBank/DDBJ databases">
        <authorList>
            <person name="Kim H.J."/>
            <person name="Triplett B.A."/>
        </authorList>
    </citation>
    <scope>NUCLEOTIDE SEQUENCE [LARGE SCALE GENOMIC DNA]</scope>
    <source>
        <strain evidence="2 3">CGMCC 4.1858</strain>
    </source>
</reference>
<evidence type="ECO:0000313" key="3">
    <source>
        <dbReference type="Proteomes" id="UP000198280"/>
    </source>
</evidence>
<sequence length="216" mass="23356">MQHAHTDNQDLPAIRPLPSGRQDWSSPVLVRDHALQETTTTSSRRVGKGDFLEAVRWAVEQRLHPKVNATTLIVARDLAGRMNRQGQVLYQRLRMTHRLPVSLRTVDRHVAYLRELGLLAWVVHGARTNTGKPGQGGWSGTATIYAATAPRAWDHACGHRIAGSGYTARRIGFTPAGRQKAIARARSSAERVAPAVATGSACAAHAGPAPFTSGTP</sequence>
<name>A0A239LVY9_9ACTN</name>
<gene>
    <name evidence="2" type="ORF">SAMN05216252_12199</name>
</gene>
<organism evidence="2 3">
    <name type="scientific">Actinacidiphila glaucinigra</name>
    <dbReference type="NCBI Taxonomy" id="235986"/>
    <lineage>
        <taxon>Bacteria</taxon>
        <taxon>Bacillati</taxon>
        <taxon>Actinomycetota</taxon>
        <taxon>Actinomycetes</taxon>
        <taxon>Kitasatosporales</taxon>
        <taxon>Streptomycetaceae</taxon>
        <taxon>Actinacidiphila</taxon>
    </lineage>
</organism>
<dbReference type="AlphaFoldDB" id="A0A239LVY9"/>
<evidence type="ECO:0000313" key="2">
    <source>
        <dbReference type="EMBL" id="SNT34122.1"/>
    </source>
</evidence>
<keyword evidence="3" id="KW-1185">Reference proteome</keyword>
<evidence type="ECO:0000256" key="1">
    <source>
        <dbReference type="SAM" id="MobiDB-lite"/>
    </source>
</evidence>
<feature type="region of interest" description="Disordered" evidence="1">
    <location>
        <begin position="1"/>
        <end position="24"/>
    </location>
</feature>
<accession>A0A239LVY9</accession>
<proteinExistence type="predicted"/>
<dbReference type="Proteomes" id="UP000198280">
    <property type="component" value="Unassembled WGS sequence"/>
</dbReference>
<protein>
    <submittedName>
        <fullName evidence="2">Uncharacterized protein</fullName>
    </submittedName>
</protein>